<dbReference type="HOGENOM" id="CLU_000635_0_0_1"/>
<gene>
    <name evidence="1" type="primary">AlNc14C32G2962</name>
    <name evidence="1" type="ORF">ALNC14_034080</name>
</gene>
<reference evidence="1" key="2">
    <citation type="submission" date="2011-02" db="EMBL/GenBank/DDBJ databases">
        <authorList>
            <person name="MacLean D."/>
        </authorList>
    </citation>
    <scope>NUCLEOTIDE SEQUENCE</scope>
</reference>
<name>F0W812_9STRA</name>
<keyword evidence="1" id="KW-0540">Nuclease</keyword>
<evidence type="ECO:0000313" key="1">
    <source>
        <dbReference type="EMBL" id="CCA17265.1"/>
    </source>
</evidence>
<keyword evidence="1" id="KW-0269">Exonuclease</keyword>
<organism evidence="1">
    <name type="scientific">Albugo laibachii Nc14</name>
    <dbReference type="NCBI Taxonomy" id="890382"/>
    <lineage>
        <taxon>Eukaryota</taxon>
        <taxon>Sar</taxon>
        <taxon>Stramenopiles</taxon>
        <taxon>Oomycota</taxon>
        <taxon>Peronosporomycetes</taxon>
        <taxon>Albuginales</taxon>
        <taxon>Albuginaceae</taxon>
        <taxon>Albugo</taxon>
    </lineage>
</organism>
<dbReference type="GO" id="GO:0004527">
    <property type="term" value="F:exonuclease activity"/>
    <property type="evidence" value="ECO:0007669"/>
    <property type="project" value="UniProtKB-KW"/>
</dbReference>
<proteinExistence type="predicted"/>
<protein>
    <submittedName>
        <fullName evidence="1">Exonuclease 1 putative</fullName>
    </submittedName>
</protein>
<dbReference type="EMBL" id="FR824077">
    <property type="protein sequence ID" value="CCA17265.1"/>
    <property type="molecule type" value="Genomic_DNA"/>
</dbReference>
<sequence length="1676" mass="193080">MNHQLIHKRQGMSLSHDVLMLDPYNSTQIAAKINPKSLKSARDDLTHYQTIWQTRKKRRTVHAQQAVEAPFRRYQLTKLSWKSLGQLLLEALDDLLSSKENELWSSYSIRQESIQIWWEFARHSEKSTVSNAEANVDTFQESNSPAEEIALKPAEPIEINQIDSFLLPERRKSKRHQDRLREEHHAALKIAKDKDIAFQLGKFIGVDNLFVDESQSKTTESDYLAYWKHFANSLTISHKNEQFWLCIGNDAFHQCRCFTVDESETEKKIPVQIPISEEQENICSKHVVEFFHRIGRNVSMRSAHFSLLETVYEYLVACGHFAHTKLQADDTQPLFRDICIWAHSLLDFCFGGKTLSPQPKHRFSVQFDASTDDRLTLSLPFQAKVFLLELDVDQYLTTARQISRKRTRPNQLIAKTQTFLMDFYLGSEKPGTLLRLFWILGSLYEGMESWEESTHYFSQCLAAFPQEDFVVRLPHRSLDPVISAKSAREKLQAMAFTTQYAHAKVCFHNRQYTLVVQCLRKYFFPANAQPQWDNILVSNGRQPLRLFWNCVRRSGDTNKQQSMLGTLLFQLVRFVLDALQTGRSFGDFSRALNAIEWLLRVASRSQLALKQSEERQVLESCCITIVDSLVILLLSTPSKAFERICSVLTIERAKEIACRTLCRLRKEAFVLDSFVSGLQTTQQASIVDSYAHNKEQLMLSILEVSNETTIDLIQRSMEPENPPSNAFLLECCRLMKEEERKSNEATAALFLQAAIAFILVQWIELCAQRVAPIDLIDSVAFLHDKLASFGQCCSTYGSNARSFASVSLYLLEKLAWKTEPTASTLFDPQDRLLEAAMAQCFMCLYDVQLLPNLNDHHTKRELSESDRNDVLRLSQFAFRILLTSPPKSTWQKRENTKLLSAIRDALTANAGPGDDPTLVEICKIAQTSSLCLKPSEREFVYMYLELDGFKTLGSPDALWKTAVKTVDAIRLKVDDEKKSNAWYLSHLWFLLGENDSIPRRNRGSATDLSDLRALEVRMKRRLLYFLTDVLQFHPERRASWVEISRLTRDLYLSIMDTMLVFFGRQMTLNVLQALWKEFSVEQDVVSIAKLQEIALHFDIFEAFDEWKRIRSHNFQQEASDLERNIGRCCLLFAEVSRRSCMVAAALGDPMRRARPNVDMEARHTTLELTIECLEEAGLLLYGLVQDTALSSPLACEESTREDTRFPMQLVRQALWVMDFGLQLNDLRSELLRESRKDETLDAFAYEMAFRLEYVAGKLAKKLWKWNRASNVTQAERILRYWVNADRARVLGKLEQHGYGLLHAFYAIQAFRLQLLLSFPDDLKQLELVLMHHYTSEASVDLHVDPSEKVSLEELKLKRIQSQPLDRYSTEMIRRIQAFAYLNVLNALESVRTQDRYFHSAHFRMAKAYHHALVFSGFSVTKCPGQIDANALPKDPLSEKDLRFLIRSFENRSKKHSEAISEPAACQLQLLGLSNALECMASLFDKKRSQVVAVWFTESIAPIKRFDALNQRQAKYDGYRLRYWAFYLHLLQQHDAYGRLNELTMWAAACKEQHDVVGFMLESVFHARANVLDKRYDRNGGCGDDNKALSKAYGFYIDVSASIHRIGCTGKQTRLKERSEKLLVRHLQCILDKGNAHEWSETVLTAREYCEALWPERVGKSKHVKLRSKNLDGNGGL</sequence>
<keyword evidence="1" id="KW-0378">Hydrolase</keyword>
<reference evidence="1" key="1">
    <citation type="journal article" date="2011" name="PLoS Biol.">
        <title>Gene gain and loss during evolution of obligate parasitism in the white rust pathogen of Arabidopsis thaliana.</title>
        <authorList>
            <person name="Kemen E."/>
            <person name="Gardiner A."/>
            <person name="Schultz-Larsen T."/>
            <person name="Kemen A.C."/>
            <person name="Balmuth A.L."/>
            <person name="Robert-Seilaniantz A."/>
            <person name="Bailey K."/>
            <person name="Holub E."/>
            <person name="Studholme D.J."/>
            <person name="Maclean D."/>
            <person name="Jones J.D."/>
        </authorList>
    </citation>
    <scope>NUCLEOTIDE SEQUENCE</scope>
</reference>
<accession>F0W812</accession>